<dbReference type="Pfam" id="PF00271">
    <property type="entry name" value="Helicase_C"/>
    <property type="match status" value="1"/>
</dbReference>
<feature type="domain" description="Helicase ATP-binding" evidence="9">
    <location>
        <begin position="223"/>
        <end position="434"/>
    </location>
</feature>
<dbReference type="InterPro" id="IPR001650">
    <property type="entry name" value="Helicase_C-like"/>
</dbReference>
<keyword evidence="5 7" id="KW-0694">RNA-binding</keyword>
<dbReference type="GO" id="GO:0003724">
    <property type="term" value="F:RNA helicase activity"/>
    <property type="evidence" value="ECO:0007669"/>
    <property type="project" value="UniProtKB-EC"/>
</dbReference>
<evidence type="ECO:0000256" key="1">
    <source>
        <dbReference type="ARBA" id="ARBA00022741"/>
    </source>
</evidence>
<feature type="compositionally biased region" description="Acidic residues" evidence="8">
    <location>
        <begin position="86"/>
        <end position="106"/>
    </location>
</feature>
<dbReference type="InterPro" id="IPR014001">
    <property type="entry name" value="Helicase_ATP-bd"/>
</dbReference>
<evidence type="ECO:0000256" key="2">
    <source>
        <dbReference type="ARBA" id="ARBA00022801"/>
    </source>
</evidence>
<evidence type="ECO:0000256" key="5">
    <source>
        <dbReference type="ARBA" id="ARBA00022884"/>
    </source>
</evidence>
<evidence type="ECO:0000313" key="12">
    <source>
        <dbReference type="EMBL" id="CAG6642485.1"/>
    </source>
</evidence>
<dbReference type="Gene3D" id="3.40.50.300">
    <property type="entry name" value="P-loop containing nucleotide triphosphate hydrolases"/>
    <property type="match status" value="2"/>
</dbReference>
<dbReference type="SMART" id="SM00490">
    <property type="entry name" value="HELICc"/>
    <property type="match status" value="1"/>
</dbReference>
<feature type="compositionally biased region" description="Basic residues" evidence="8">
    <location>
        <begin position="67"/>
        <end position="80"/>
    </location>
</feature>
<evidence type="ECO:0000259" key="11">
    <source>
        <dbReference type="PROSITE" id="PS51195"/>
    </source>
</evidence>
<dbReference type="PANTHER" id="PTHR24031">
    <property type="entry name" value="RNA HELICASE"/>
    <property type="match status" value="1"/>
</dbReference>
<comment type="similarity">
    <text evidence="7">Belongs to the DEAD box helicase family.</text>
</comment>
<dbReference type="CDD" id="cd17946">
    <property type="entry name" value="DEADc_DDX24"/>
    <property type="match status" value="1"/>
</dbReference>
<evidence type="ECO:0000256" key="4">
    <source>
        <dbReference type="ARBA" id="ARBA00022840"/>
    </source>
</evidence>
<comment type="domain">
    <text evidence="7">The Q motif is unique to and characteristic of the DEAD box family of RNA helicases and controls ATP binding and hydrolysis.</text>
</comment>
<protein>
    <recommendedName>
        <fullName evidence="7">ATP-dependent RNA helicase</fullName>
        <ecNumber evidence="7">3.6.4.13</ecNumber>
    </recommendedName>
</protein>
<keyword evidence="1 7" id="KW-0547">Nucleotide-binding</keyword>
<feature type="compositionally biased region" description="Basic and acidic residues" evidence="8">
    <location>
        <begin position="53"/>
        <end position="66"/>
    </location>
</feature>
<comment type="function">
    <text evidence="7">RNA helicase.</text>
</comment>
<feature type="domain" description="DEAD-box RNA helicase Q" evidence="11">
    <location>
        <begin position="191"/>
        <end position="219"/>
    </location>
</feature>
<evidence type="ECO:0000256" key="3">
    <source>
        <dbReference type="ARBA" id="ARBA00022806"/>
    </source>
</evidence>
<evidence type="ECO:0000256" key="7">
    <source>
        <dbReference type="RuleBase" id="RU365068"/>
    </source>
</evidence>
<dbReference type="GO" id="GO:0003723">
    <property type="term" value="F:RNA binding"/>
    <property type="evidence" value="ECO:0007669"/>
    <property type="project" value="UniProtKB-UniRule"/>
</dbReference>
<proteinExistence type="inferred from homology"/>
<feature type="region of interest" description="Disordered" evidence="8">
    <location>
        <begin position="261"/>
        <end position="282"/>
    </location>
</feature>
<keyword evidence="4 7" id="KW-0067">ATP-binding</keyword>
<dbReference type="InterPro" id="IPR014014">
    <property type="entry name" value="RNA_helicase_DEAD_Q_motif"/>
</dbReference>
<accession>A0A8D8W2G7</accession>
<sequence length="758" mass="86500">MVKIIPQKGLAWKPLSLKSKVLSHSLDLDGLIGVEELTDYSLDKKNNVIGAPKESKPTLKTKDGGVKKKRKRNRTKKGKDKLKLEEIEDDEEQEEDAEENIMEESNELPAAIPAKKKLKRKKNNKFLVEENIDNNTTYEDDLESEHLDSNEPHCKKLKQKKKNKKQTYLSIKSEHIPCLSANNEEFFVEMSEWLKLNIPESVVKALYEKGFKTPTKIQSLVLPSALLARKDIVGAAETGSGKTLAFGIPILAGIINRIENPTEEEDNNSELEEEIDDEESANKTEFVERKRNKLYALILTPTRELAIQVQNHILDAAKYTPVKVACVVGGLSTEKQIRILNQSPHILVATPGRLWEFIQLGHFHLTDLYKLNYLVIDETDRMIESGHFPELKNILDRVTMTETSQPRQTFVFSATLTHSLKNSLNLKKGQTKSKKLPKGDPSIRKLQDLLKIKSPKIVDITEKMGLTKTLTESKIFCKYDEKDSYLYYFILQHPGRTLVFCNSISSVKRMTQLLTMLKCAPLPLHASMNQRQRLKNLDKFRTQNNSILLATDVAARGLDIPGIEHVIHYHVPRTSEIYIHRSGRTARANKEGLTLILVEQDEISLYIKMFNSLEKKIDLPDFPIDESFHSLATKRIELAKNIDHLENKLKKNRPDNWLEKAAKDMDIIVDDENLIQTKESSREEKLISKALSAHRRELQTLLSKNIQSSQCQVSTQSALNAVKQCVEDVKAEKKMALKKRNKHKRKFKKKKTSAAPTS</sequence>
<feature type="domain" description="Helicase C-terminal" evidence="10">
    <location>
        <begin position="485"/>
        <end position="632"/>
    </location>
</feature>
<feature type="compositionally biased region" description="Basic residues" evidence="8">
    <location>
        <begin position="737"/>
        <end position="752"/>
    </location>
</feature>
<dbReference type="InterPro" id="IPR011545">
    <property type="entry name" value="DEAD/DEAH_box_helicase_dom"/>
</dbReference>
<organism evidence="12">
    <name type="scientific">Cacopsylla melanoneura</name>
    <dbReference type="NCBI Taxonomy" id="428564"/>
    <lineage>
        <taxon>Eukaryota</taxon>
        <taxon>Metazoa</taxon>
        <taxon>Ecdysozoa</taxon>
        <taxon>Arthropoda</taxon>
        <taxon>Hexapoda</taxon>
        <taxon>Insecta</taxon>
        <taxon>Pterygota</taxon>
        <taxon>Neoptera</taxon>
        <taxon>Paraneoptera</taxon>
        <taxon>Hemiptera</taxon>
        <taxon>Sternorrhyncha</taxon>
        <taxon>Psylloidea</taxon>
        <taxon>Psyllidae</taxon>
        <taxon>Psyllinae</taxon>
        <taxon>Cacopsylla</taxon>
    </lineage>
</organism>
<comment type="catalytic activity">
    <reaction evidence="7">
        <text>ATP + H2O = ADP + phosphate + H(+)</text>
        <dbReference type="Rhea" id="RHEA:13065"/>
        <dbReference type="ChEBI" id="CHEBI:15377"/>
        <dbReference type="ChEBI" id="CHEBI:15378"/>
        <dbReference type="ChEBI" id="CHEBI:30616"/>
        <dbReference type="ChEBI" id="CHEBI:43474"/>
        <dbReference type="ChEBI" id="CHEBI:456216"/>
        <dbReference type="EC" id="3.6.4.13"/>
    </reaction>
</comment>
<dbReference type="CDD" id="cd18787">
    <property type="entry name" value="SF2_C_DEAD"/>
    <property type="match status" value="1"/>
</dbReference>
<evidence type="ECO:0000259" key="10">
    <source>
        <dbReference type="PROSITE" id="PS51194"/>
    </source>
</evidence>
<keyword evidence="2 7" id="KW-0378">Hydrolase</keyword>
<dbReference type="EC" id="3.6.4.13" evidence="7"/>
<keyword evidence="3 7" id="KW-0347">Helicase</keyword>
<evidence type="ECO:0000256" key="6">
    <source>
        <dbReference type="PROSITE-ProRule" id="PRU00552"/>
    </source>
</evidence>
<feature type="region of interest" description="Disordered" evidence="8">
    <location>
        <begin position="45"/>
        <end position="109"/>
    </location>
</feature>
<dbReference type="PROSITE" id="PS51192">
    <property type="entry name" value="HELICASE_ATP_BIND_1"/>
    <property type="match status" value="1"/>
</dbReference>
<name>A0A8D8W2G7_9HEMI</name>
<reference evidence="12" key="1">
    <citation type="submission" date="2021-05" db="EMBL/GenBank/DDBJ databases">
        <authorList>
            <person name="Alioto T."/>
            <person name="Alioto T."/>
            <person name="Gomez Garrido J."/>
        </authorList>
    </citation>
    <scope>NUCLEOTIDE SEQUENCE</scope>
</reference>
<feature type="region of interest" description="Disordered" evidence="8">
    <location>
        <begin position="737"/>
        <end position="758"/>
    </location>
</feature>
<feature type="short sequence motif" description="Q motif" evidence="6">
    <location>
        <begin position="191"/>
        <end position="219"/>
    </location>
</feature>
<evidence type="ECO:0000259" key="9">
    <source>
        <dbReference type="PROSITE" id="PS51192"/>
    </source>
</evidence>
<dbReference type="SUPFAM" id="SSF52540">
    <property type="entry name" value="P-loop containing nucleoside triphosphate hydrolases"/>
    <property type="match status" value="1"/>
</dbReference>
<feature type="region of interest" description="Disordered" evidence="8">
    <location>
        <begin position="140"/>
        <end position="160"/>
    </location>
</feature>
<dbReference type="PROSITE" id="PS51195">
    <property type="entry name" value="Q_MOTIF"/>
    <property type="match status" value="1"/>
</dbReference>
<feature type="compositionally biased region" description="Basic and acidic residues" evidence="8">
    <location>
        <begin position="144"/>
        <end position="154"/>
    </location>
</feature>
<dbReference type="EMBL" id="HBUF01122733">
    <property type="protein sequence ID" value="CAG6642485.1"/>
    <property type="molecule type" value="Transcribed_RNA"/>
</dbReference>
<dbReference type="SMART" id="SM00487">
    <property type="entry name" value="DEXDc"/>
    <property type="match status" value="1"/>
</dbReference>
<dbReference type="Pfam" id="PF00270">
    <property type="entry name" value="DEAD"/>
    <property type="match status" value="1"/>
</dbReference>
<dbReference type="GO" id="GO:0016787">
    <property type="term" value="F:hydrolase activity"/>
    <property type="evidence" value="ECO:0007669"/>
    <property type="project" value="UniProtKB-KW"/>
</dbReference>
<dbReference type="GO" id="GO:0005524">
    <property type="term" value="F:ATP binding"/>
    <property type="evidence" value="ECO:0007669"/>
    <property type="project" value="UniProtKB-UniRule"/>
</dbReference>
<feature type="compositionally biased region" description="Acidic residues" evidence="8">
    <location>
        <begin position="261"/>
        <end position="279"/>
    </location>
</feature>
<dbReference type="EMBL" id="HBUF01122732">
    <property type="protein sequence ID" value="CAG6642484.1"/>
    <property type="molecule type" value="Transcribed_RNA"/>
</dbReference>
<dbReference type="InterPro" id="IPR027417">
    <property type="entry name" value="P-loop_NTPase"/>
</dbReference>
<dbReference type="PROSITE" id="PS51194">
    <property type="entry name" value="HELICASE_CTER"/>
    <property type="match status" value="1"/>
</dbReference>
<evidence type="ECO:0000256" key="8">
    <source>
        <dbReference type="SAM" id="MobiDB-lite"/>
    </source>
</evidence>
<dbReference type="AlphaFoldDB" id="A0A8D8W2G7"/>